<dbReference type="Proteomes" id="UP000663791">
    <property type="component" value="Unassembled WGS sequence"/>
</dbReference>
<dbReference type="InterPro" id="IPR011528">
    <property type="entry name" value="NERD"/>
</dbReference>
<dbReference type="Pfam" id="PF08378">
    <property type="entry name" value="NERD"/>
    <property type="match status" value="1"/>
</dbReference>
<keyword evidence="3" id="KW-1185">Reference proteome</keyword>
<dbReference type="AlphaFoldDB" id="A0A938YBN5"/>
<evidence type="ECO:0000259" key="1">
    <source>
        <dbReference type="PROSITE" id="PS50965"/>
    </source>
</evidence>
<feature type="domain" description="NERD" evidence="1">
    <location>
        <begin position="9"/>
        <end position="122"/>
    </location>
</feature>
<evidence type="ECO:0000313" key="3">
    <source>
        <dbReference type="Proteomes" id="UP000663791"/>
    </source>
</evidence>
<dbReference type="EMBL" id="JAERTX010000021">
    <property type="protein sequence ID" value="MBM9461678.1"/>
    <property type="molecule type" value="Genomic_DNA"/>
</dbReference>
<organism evidence="2 3">
    <name type="scientific">Nocardioides faecalis</name>
    <dbReference type="NCBI Taxonomy" id="2803858"/>
    <lineage>
        <taxon>Bacteria</taxon>
        <taxon>Bacillati</taxon>
        <taxon>Actinomycetota</taxon>
        <taxon>Actinomycetes</taxon>
        <taxon>Propionibacteriales</taxon>
        <taxon>Nocardioidaceae</taxon>
        <taxon>Nocardioides</taxon>
    </lineage>
</organism>
<dbReference type="PROSITE" id="PS50965">
    <property type="entry name" value="NERD"/>
    <property type="match status" value="1"/>
</dbReference>
<gene>
    <name evidence="2" type="ORF">JK386_17395</name>
</gene>
<sequence>MREERAWSVGASGEETVATELARIARGSSWRFLHSVPVGTMGSDIDHVLIGPGGVFTINTKALRNAKIWIASNTFMVNGHRQPYLRNSRHEADRATKLLSAAVGRATRVHAVIAVVDPREITVREPPADVTVLTRRDLPRWARDLPPVLDAEAVEAVFNVARRSTTWR</sequence>
<name>A0A938YBN5_9ACTN</name>
<protein>
    <submittedName>
        <fullName evidence="2">NERD domain-containing protein</fullName>
    </submittedName>
</protein>
<evidence type="ECO:0000313" key="2">
    <source>
        <dbReference type="EMBL" id="MBM9461678.1"/>
    </source>
</evidence>
<accession>A0A938YBN5</accession>
<comment type="caution">
    <text evidence="2">The sequence shown here is derived from an EMBL/GenBank/DDBJ whole genome shotgun (WGS) entry which is preliminary data.</text>
</comment>
<dbReference type="RefSeq" id="WP_213450026.1">
    <property type="nucleotide sequence ID" value="NZ_CP074406.1"/>
</dbReference>
<proteinExistence type="predicted"/>
<reference evidence="2" key="1">
    <citation type="submission" date="2021-01" db="EMBL/GenBank/DDBJ databases">
        <title>Novel species in genus Nocardioides.</title>
        <authorList>
            <person name="Zhang G."/>
        </authorList>
    </citation>
    <scope>NUCLEOTIDE SEQUENCE</scope>
    <source>
        <strain evidence="2">Zg-536</strain>
    </source>
</reference>